<proteinExistence type="predicted"/>
<organism evidence="2">
    <name type="scientific">Micrurus carvalhoi</name>
    <dbReference type="NCBI Taxonomy" id="3147026"/>
    <lineage>
        <taxon>Eukaryota</taxon>
        <taxon>Metazoa</taxon>
        <taxon>Chordata</taxon>
        <taxon>Craniata</taxon>
        <taxon>Vertebrata</taxon>
        <taxon>Euteleostomi</taxon>
        <taxon>Lepidosauria</taxon>
        <taxon>Squamata</taxon>
        <taxon>Bifurcata</taxon>
        <taxon>Unidentata</taxon>
        <taxon>Episquamata</taxon>
        <taxon>Toxicofera</taxon>
        <taxon>Serpentes</taxon>
        <taxon>Colubroidea</taxon>
        <taxon>Elapidae</taxon>
        <taxon>Elapinae</taxon>
        <taxon>Micrurus</taxon>
    </lineage>
</organism>
<evidence type="ECO:0000313" key="2">
    <source>
        <dbReference type="EMBL" id="LAA31827.1"/>
    </source>
</evidence>
<sequence>MVTIQELSNWLTLMTVVVAQLRVVDQLPFATFPVSLSQATSMKKPVGKVVNTSINCSYWFPGILYPTELSSPWHSVVCACLHSPGPTAALPAHLHSLVSIGSTHTLNGTQTSSCFLPGTPIYSHLSSNVVLEL</sequence>
<keyword evidence="1" id="KW-0732">Signal</keyword>
<dbReference type="EMBL" id="IACI01090852">
    <property type="protein sequence ID" value="LAA31827.1"/>
    <property type="molecule type" value="Transcribed_RNA"/>
</dbReference>
<protein>
    <recommendedName>
        <fullName evidence="3">Secreted protein</fullName>
    </recommendedName>
</protein>
<reference evidence="2" key="1">
    <citation type="submission" date="2017-07" db="EMBL/GenBank/DDBJ databases">
        <authorList>
            <person name="Mikheyev A."/>
            <person name="Grau M."/>
        </authorList>
    </citation>
    <scope>NUCLEOTIDE SEQUENCE</scope>
    <source>
        <tissue evidence="2">Venom_gland</tissue>
    </source>
</reference>
<evidence type="ECO:0008006" key="3">
    <source>
        <dbReference type="Google" id="ProtNLM"/>
    </source>
</evidence>
<name>A0A2H6NJ67_9SAUR</name>
<reference evidence="2" key="2">
    <citation type="submission" date="2017-12" db="EMBL/GenBank/DDBJ databases">
        <title>Coralsnake Venomics: Analyses of Venom Gland Transcriptomes and Proteomes of Six Brazilian Taxa.</title>
        <authorList>
            <person name="Aird S.D."/>
            <person name="Jorge da Silva N."/>
            <person name="Qiu L."/>
            <person name="Villar-Briones A."/>
            <person name="Aparecida-Saddi V."/>
            <person name="Campos-Telles M.P."/>
            <person name="Grau M."/>
            <person name="Mikheyev A.S."/>
        </authorList>
    </citation>
    <scope>NUCLEOTIDE SEQUENCE</scope>
    <source>
        <tissue evidence="2">Venom_gland</tissue>
    </source>
</reference>
<accession>A0A2H6NJ67</accession>
<evidence type="ECO:0000256" key="1">
    <source>
        <dbReference type="SAM" id="SignalP"/>
    </source>
</evidence>
<feature type="chain" id="PRO_5014160912" description="Secreted protein" evidence="1">
    <location>
        <begin position="27"/>
        <end position="133"/>
    </location>
</feature>
<dbReference type="AlphaFoldDB" id="A0A2H6NJ67"/>
<feature type="signal peptide" evidence="1">
    <location>
        <begin position="1"/>
        <end position="26"/>
    </location>
</feature>